<dbReference type="Gene3D" id="3.40.50.300">
    <property type="entry name" value="P-loop containing nucleotide triphosphate hydrolases"/>
    <property type="match status" value="1"/>
</dbReference>
<dbReference type="PANTHER" id="PTHR10605:SF56">
    <property type="entry name" value="BIFUNCTIONAL HEPARAN SULFATE N-DEACETYLASE_N-SULFOTRANSFERASE"/>
    <property type="match status" value="1"/>
</dbReference>
<dbReference type="RefSeq" id="WP_106516060.1">
    <property type="nucleotide sequence ID" value="NZ_PXYI01000014.1"/>
</dbReference>
<dbReference type="EMBL" id="PXYI01000014">
    <property type="protein sequence ID" value="PSJ36386.1"/>
    <property type="molecule type" value="Genomic_DNA"/>
</dbReference>
<keyword evidence="1 4" id="KW-0808">Transferase</keyword>
<organism evidence="4 5">
    <name type="scientific">Allosphingosinicella deserti</name>
    <dbReference type="NCBI Taxonomy" id="2116704"/>
    <lineage>
        <taxon>Bacteria</taxon>
        <taxon>Pseudomonadati</taxon>
        <taxon>Pseudomonadota</taxon>
        <taxon>Alphaproteobacteria</taxon>
        <taxon>Sphingomonadales</taxon>
        <taxon>Sphingomonadaceae</taxon>
        <taxon>Allosphingosinicella</taxon>
    </lineage>
</organism>
<dbReference type="Pfam" id="PF00685">
    <property type="entry name" value="Sulfotransfer_1"/>
    <property type="match status" value="1"/>
</dbReference>
<dbReference type="OrthoDB" id="981508at2"/>
<dbReference type="PANTHER" id="PTHR10605">
    <property type="entry name" value="HEPARAN SULFATE SULFOTRANSFERASE"/>
    <property type="match status" value="1"/>
</dbReference>
<accession>A0A2P7QEM5</accession>
<proteinExistence type="predicted"/>
<sequence>MTYTSTLPDFAIIGAVKGATTWLHAQLRANPGVFLPAPEPHFFSREYHQGFRFYAEFFEDAQPGQLLGEKSADYLAHPLAPARMAAALPDIPLVVQLRNPVDRAYSDYKMLYRRGTIRGGPEAHLTKAAGEHRRFLEDGLYAMHLRRWFDHFPRHRVKVLLYEDVKADPEHTVRSVCRHVGAPERYTPEVGARRFNDGSERFLPLGMRRLLAPLKSAVKPLRTNPAFAKARSLLAREIAYPPLTAELRQRLMDFYADDVTQLGDLIGRDVGGWVGLDEPPLRQVAAR</sequence>
<protein>
    <submittedName>
        <fullName evidence="4">Sulfotransferase</fullName>
    </submittedName>
</protein>
<dbReference type="InterPro" id="IPR037359">
    <property type="entry name" value="NST/OST"/>
</dbReference>
<keyword evidence="5" id="KW-1185">Reference proteome</keyword>
<evidence type="ECO:0000313" key="5">
    <source>
        <dbReference type="Proteomes" id="UP000241167"/>
    </source>
</evidence>
<comment type="caution">
    <text evidence="4">The sequence shown here is derived from an EMBL/GenBank/DDBJ whole genome shotgun (WGS) entry which is preliminary data.</text>
</comment>
<reference evidence="4 5" key="1">
    <citation type="submission" date="2018-03" db="EMBL/GenBank/DDBJ databases">
        <title>The draft genome of Sphingosinicella sp. GL-C-18.</title>
        <authorList>
            <person name="Liu L."/>
            <person name="Li L."/>
            <person name="Liang L."/>
            <person name="Zhang X."/>
            <person name="Wang T."/>
        </authorList>
    </citation>
    <scope>NUCLEOTIDE SEQUENCE [LARGE SCALE GENOMIC DNA]</scope>
    <source>
        <strain evidence="4 5">GL-C-18</strain>
    </source>
</reference>
<dbReference type="AlphaFoldDB" id="A0A2P7QEM5"/>
<dbReference type="InterPro" id="IPR000863">
    <property type="entry name" value="Sulfotransferase_dom"/>
</dbReference>
<dbReference type="GO" id="GO:0008146">
    <property type="term" value="F:sulfotransferase activity"/>
    <property type="evidence" value="ECO:0007669"/>
    <property type="project" value="InterPro"/>
</dbReference>
<evidence type="ECO:0000256" key="2">
    <source>
        <dbReference type="ARBA" id="ARBA00023180"/>
    </source>
</evidence>
<evidence type="ECO:0000259" key="3">
    <source>
        <dbReference type="Pfam" id="PF00685"/>
    </source>
</evidence>
<name>A0A2P7QEM5_9SPHN</name>
<keyword evidence="2" id="KW-0325">Glycoprotein</keyword>
<evidence type="ECO:0000256" key="1">
    <source>
        <dbReference type="ARBA" id="ARBA00022679"/>
    </source>
</evidence>
<dbReference type="Proteomes" id="UP000241167">
    <property type="component" value="Unassembled WGS sequence"/>
</dbReference>
<gene>
    <name evidence="4" type="ORF">C7I55_26450</name>
</gene>
<dbReference type="SUPFAM" id="SSF52540">
    <property type="entry name" value="P-loop containing nucleoside triphosphate hydrolases"/>
    <property type="match status" value="1"/>
</dbReference>
<dbReference type="InterPro" id="IPR027417">
    <property type="entry name" value="P-loop_NTPase"/>
</dbReference>
<feature type="domain" description="Sulfotransferase" evidence="3">
    <location>
        <begin position="8"/>
        <end position="188"/>
    </location>
</feature>
<evidence type="ECO:0000313" key="4">
    <source>
        <dbReference type="EMBL" id="PSJ36386.1"/>
    </source>
</evidence>